<organism evidence="1 2">
    <name type="scientific">Spartinivicinus marinus</name>
    <dbReference type="NCBI Taxonomy" id="2994442"/>
    <lineage>
        <taxon>Bacteria</taxon>
        <taxon>Pseudomonadati</taxon>
        <taxon>Pseudomonadota</taxon>
        <taxon>Gammaproteobacteria</taxon>
        <taxon>Oceanospirillales</taxon>
        <taxon>Zooshikellaceae</taxon>
        <taxon>Spartinivicinus</taxon>
    </lineage>
</organism>
<gene>
    <name evidence="1" type="ORF">H0A36_01030</name>
</gene>
<name>A0A853HRZ8_9GAMM</name>
<sequence length="199" mass="23158">MVSYTDVDNKDLVWDLNHILNRKKAIDFFKLIADCFCVYSPTVAKLYSNYEVITPNNYNSGLVILPNFYCFHDTFNHIDESAVLPTNIMLVANTVNKTKKLYMVLPIKQQQKIYPLIQGLEVLNEFLKKKGHQFLPVLVNGDLREFRSQNPCLHLNLLRLDKLHHLSEFQKQDIADTIHSRVDSLYNLANHVQQHMQTA</sequence>
<protein>
    <submittedName>
        <fullName evidence="1">Uncharacterized protein</fullName>
    </submittedName>
</protein>
<dbReference type="RefSeq" id="WP_180566595.1">
    <property type="nucleotide sequence ID" value="NZ_JACCKB010000001.1"/>
</dbReference>
<reference evidence="1 2" key="1">
    <citation type="submission" date="2020-07" db="EMBL/GenBank/DDBJ databases">
        <title>Endozoicomonas sp. nov., isolated from sediment.</title>
        <authorList>
            <person name="Gu T."/>
        </authorList>
    </citation>
    <scope>NUCLEOTIDE SEQUENCE [LARGE SCALE GENOMIC DNA]</scope>
    <source>
        <strain evidence="1 2">SM1973</strain>
    </source>
</reference>
<evidence type="ECO:0000313" key="1">
    <source>
        <dbReference type="EMBL" id="NYZ64570.1"/>
    </source>
</evidence>
<comment type="caution">
    <text evidence="1">The sequence shown here is derived from an EMBL/GenBank/DDBJ whole genome shotgun (WGS) entry which is preliminary data.</text>
</comment>
<evidence type="ECO:0000313" key="2">
    <source>
        <dbReference type="Proteomes" id="UP000569732"/>
    </source>
</evidence>
<dbReference type="AlphaFoldDB" id="A0A853HRZ8"/>
<dbReference type="Proteomes" id="UP000569732">
    <property type="component" value="Unassembled WGS sequence"/>
</dbReference>
<accession>A0A853HRZ8</accession>
<dbReference type="EMBL" id="JACCKB010000001">
    <property type="protein sequence ID" value="NYZ64570.1"/>
    <property type="molecule type" value="Genomic_DNA"/>
</dbReference>
<keyword evidence="2" id="KW-1185">Reference proteome</keyword>
<proteinExistence type="predicted"/>